<gene>
    <name evidence="8" type="ORF">B0T11DRAFT_273727</name>
</gene>
<sequence length="225" mass="24421">MSTVHRFGLTRLDKDDGEGATRRCNIIFVHGLRGHPQQTWTEDADERSSTRHLSLGSKAPSAPGATTDSRPRQPGFWPRDLLTADLPEARLWTYGYDGDAIEARPGTNKKNNKNSLSKHGQDLATTLRREMVDEPVIFVAHSLGGLVVKDVGILAPSSRQTLTCSGPLPVRCLTATNNGDHFPRHATPGPLSSRVDEDCGEHWSSHAPKSDRSVRRDGSAGCPGG</sequence>
<evidence type="ECO:0000256" key="3">
    <source>
        <dbReference type="ARBA" id="ARBA00004370"/>
    </source>
</evidence>
<name>A0A8K0TUM8_9PEZI</name>
<reference evidence="8" key="1">
    <citation type="journal article" date="2021" name="Nat. Commun.">
        <title>Genetic determinants of endophytism in the Arabidopsis root mycobiome.</title>
        <authorList>
            <person name="Mesny F."/>
            <person name="Miyauchi S."/>
            <person name="Thiergart T."/>
            <person name="Pickel B."/>
            <person name="Atanasova L."/>
            <person name="Karlsson M."/>
            <person name="Huettel B."/>
            <person name="Barry K.W."/>
            <person name="Haridas S."/>
            <person name="Chen C."/>
            <person name="Bauer D."/>
            <person name="Andreopoulos W."/>
            <person name="Pangilinan J."/>
            <person name="LaButti K."/>
            <person name="Riley R."/>
            <person name="Lipzen A."/>
            <person name="Clum A."/>
            <person name="Drula E."/>
            <person name="Henrissat B."/>
            <person name="Kohler A."/>
            <person name="Grigoriev I.V."/>
            <person name="Martin F.M."/>
            <person name="Hacquard S."/>
        </authorList>
    </citation>
    <scope>NUCLEOTIDE SEQUENCE</scope>
    <source>
        <strain evidence="8">MPI-CAGE-AT-0016</strain>
    </source>
</reference>
<organism evidence="8 9">
    <name type="scientific">Plectosphaerella cucumerina</name>
    <dbReference type="NCBI Taxonomy" id="40658"/>
    <lineage>
        <taxon>Eukaryota</taxon>
        <taxon>Fungi</taxon>
        <taxon>Dikarya</taxon>
        <taxon>Ascomycota</taxon>
        <taxon>Pezizomycotina</taxon>
        <taxon>Sordariomycetes</taxon>
        <taxon>Hypocreomycetidae</taxon>
        <taxon>Glomerellales</taxon>
        <taxon>Plectosphaerellaceae</taxon>
        <taxon>Plectosphaerella</taxon>
    </lineage>
</organism>
<keyword evidence="5" id="KW-0496">Mitochondrion</keyword>
<keyword evidence="4" id="KW-0256">Endoplasmic reticulum</keyword>
<evidence type="ECO:0000256" key="5">
    <source>
        <dbReference type="ARBA" id="ARBA00023128"/>
    </source>
</evidence>
<dbReference type="PANTHER" id="PTHR48182">
    <property type="entry name" value="PROTEIN SERAC1"/>
    <property type="match status" value="1"/>
</dbReference>
<evidence type="ECO:0000313" key="9">
    <source>
        <dbReference type="Proteomes" id="UP000813385"/>
    </source>
</evidence>
<evidence type="ECO:0000313" key="8">
    <source>
        <dbReference type="EMBL" id="KAH7377182.1"/>
    </source>
</evidence>
<comment type="subcellular location">
    <subcellularLocation>
        <location evidence="2">Endoplasmic reticulum</location>
    </subcellularLocation>
    <subcellularLocation>
        <location evidence="3">Membrane</location>
    </subcellularLocation>
    <subcellularLocation>
        <location evidence="1">Mitochondrion</location>
    </subcellularLocation>
</comment>
<dbReference type="AlphaFoldDB" id="A0A8K0TUM8"/>
<comment type="caution">
    <text evidence="8">The sequence shown here is derived from an EMBL/GenBank/DDBJ whole genome shotgun (WGS) entry which is preliminary data.</text>
</comment>
<dbReference type="OrthoDB" id="5243026at2759"/>
<dbReference type="InterPro" id="IPR029058">
    <property type="entry name" value="AB_hydrolase_fold"/>
</dbReference>
<proteinExistence type="predicted"/>
<feature type="region of interest" description="Disordered" evidence="7">
    <location>
        <begin position="37"/>
        <end position="79"/>
    </location>
</feature>
<evidence type="ECO:0000256" key="1">
    <source>
        <dbReference type="ARBA" id="ARBA00004173"/>
    </source>
</evidence>
<dbReference type="GO" id="GO:0005739">
    <property type="term" value="C:mitochondrion"/>
    <property type="evidence" value="ECO:0007669"/>
    <property type="project" value="UniProtKB-SubCell"/>
</dbReference>
<dbReference type="Gene3D" id="3.40.50.1820">
    <property type="entry name" value="alpha/beta hydrolase"/>
    <property type="match status" value="1"/>
</dbReference>
<dbReference type="GO" id="GO:0005783">
    <property type="term" value="C:endoplasmic reticulum"/>
    <property type="evidence" value="ECO:0007669"/>
    <property type="project" value="UniProtKB-SubCell"/>
</dbReference>
<dbReference type="EMBL" id="JAGPXD010000001">
    <property type="protein sequence ID" value="KAH7377182.1"/>
    <property type="molecule type" value="Genomic_DNA"/>
</dbReference>
<keyword evidence="9" id="KW-1185">Reference proteome</keyword>
<dbReference type="PANTHER" id="PTHR48182:SF2">
    <property type="entry name" value="PROTEIN SERAC1"/>
    <property type="match status" value="1"/>
</dbReference>
<evidence type="ECO:0000256" key="2">
    <source>
        <dbReference type="ARBA" id="ARBA00004240"/>
    </source>
</evidence>
<dbReference type="GO" id="GO:0016020">
    <property type="term" value="C:membrane"/>
    <property type="evidence" value="ECO:0007669"/>
    <property type="project" value="UniProtKB-SubCell"/>
</dbReference>
<evidence type="ECO:0000256" key="6">
    <source>
        <dbReference type="ARBA" id="ARBA00023136"/>
    </source>
</evidence>
<evidence type="ECO:0000256" key="7">
    <source>
        <dbReference type="SAM" id="MobiDB-lite"/>
    </source>
</evidence>
<dbReference type="InterPro" id="IPR052374">
    <property type="entry name" value="SERAC1"/>
</dbReference>
<keyword evidence="6" id="KW-0472">Membrane</keyword>
<dbReference type="Proteomes" id="UP000813385">
    <property type="component" value="Unassembled WGS sequence"/>
</dbReference>
<protein>
    <submittedName>
        <fullName evidence="8">Uncharacterized protein</fullName>
    </submittedName>
</protein>
<feature type="region of interest" description="Disordered" evidence="7">
    <location>
        <begin position="176"/>
        <end position="225"/>
    </location>
</feature>
<accession>A0A8K0TUM8</accession>
<dbReference type="SUPFAM" id="SSF53474">
    <property type="entry name" value="alpha/beta-Hydrolases"/>
    <property type="match status" value="1"/>
</dbReference>
<feature type="compositionally biased region" description="Basic and acidic residues" evidence="7">
    <location>
        <begin position="194"/>
        <end position="218"/>
    </location>
</feature>
<evidence type="ECO:0000256" key="4">
    <source>
        <dbReference type="ARBA" id="ARBA00022824"/>
    </source>
</evidence>